<feature type="region of interest" description="Disordered" evidence="1">
    <location>
        <begin position="1"/>
        <end position="29"/>
    </location>
</feature>
<evidence type="ECO:0000256" key="1">
    <source>
        <dbReference type="SAM" id="MobiDB-lite"/>
    </source>
</evidence>
<dbReference type="Pfam" id="PF17653">
    <property type="entry name" value="DUF5522"/>
    <property type="match status" value="1"/>
</dbReference>
<feature type="compositionally biased region" description="Basic and acidic residues" evidence="1">
    <location>
        <begin position="7"/>
        <end position="29"/>
    </location>
</feature>
<dbReference type="EMBL" id="BONE01000087">
    <property type="protein sequence ID" value="GIF77355.1"/>
    <property type="molecule type" value="Genomic_DNA"/>
</dbReference>
<name>A0ABQ4D1D8_9ACTN</name>
<organism evidence="2 3">
    <name type="scientific">Asanoa siamensis</name>
    <dbReference type="NCBI Taxonomy" id="926357"/>
    <lineage>
        <taxon>Bacteria</taxon>
        <taxon>Bacillati</taxon>
        <taxon>Actinomycetota</taxon>
        <taxon>Actinomycetes</taxon>
        <taxon>Micromonosporales</taxon>
        <taxon>Micromonosporaceae</taxon>
        <taxon>Asanoa</taxon>
    </lineage>
</organism>
<evidence type="ECO:0000313" key="3">
    <source>
        <dbReference type="Proteomes" id="UP000604117"/>
    </source>
</evidence>
<dbReference type="InterPro" id="IPR040807">
    <property type="entry name" value="DUF5522"/>
</dbReference>
<proteinExistence type="predicted"/>
<comment type="caution">
    <text evidence="2">The sequence shown here is derived from an EMBL/GenBank/DDBJ whole genome shotgun (WGS) entry which is preliminary data.</text>
</comment>
<reference evidence="2 3" key="1">
    <citation type="submission" date="2021-01" db="EMBL/GenBank/DDBJ databases">
        <title>Whole genome shotgun sequence of Asanoa siamensis NBRC 107932.</title>
        <authorList>
            <person name="Komaki H."/>
            <person name="Tamura T."/>
        </authorList>
    </citation>
    <scope>NUCLEOTIDE SEQUENCE [LARGE SCALE GENOMIC DNA]</scope>
    <source>
        <strain evidence="2 3">NBRC 107932</strain>
    </source>
</reference>
<dbReference type="Proteomes" id="UP000604117">
    <property type="component" value="Unassembled WGS sequence"/>
</dbReference>
<sequence length="83" mass="9130">MVTSTNGERKPLADRPLREPHESRMPADARHQQEIIEAHDRALLADAPGYSDPRTGLFVLSAGFLAARGTCCGRGCRHCPYVK</sequence>
<gene>
    <name evidence="2" type="ORF">Asi02nite_68730</name>
</gene>
<keyword evidence="3" id="KW-1185">Reference proteome</keyword>
<evidence type="ECO:0000313" key="2">
    <source>
        <dbReference type="EMBL" id="GIF77355.1"/>
    </source>
</evidence>
<protein>
    <submittedName>
        <fullName evidence="2">Uncharacterized protein</fullName>
    </submittedName>
</protein>
<accession>A0ABQ4D1D8</accession>